<comment type="caution">
    <text evidence="18">The sequence shown here is derived from an EMBL/GenBank/DDBJ whole genome shotgun (WGS) entry which is preliminary data.</text>
</comment>
<comment type="function">
    <text evidence="16">NQR complex catalyzes the reduction of ubiquinone-1 to ubiquinol by two successive reactions, coupled with the transport of Na(+) ions from the cytoplasm to the periplasm. NqrA to NqrE are probably involved in the second step, the conversion of ubisemiquinone to ubiquinol.</text>
</comment>
<comment type="subcellular location">
    <subcellularLocation>
        <location evidence="16">Cell membrane</location>
        <topology evidence="16">Single-pass membrane protein</topology>
    </subcellularLocation>
</comment>
<evidence type="ECO:0000256" key="5">
    <source>
        <dbReference type="ARBA" id="ARBA00022630"/>
    </source>
</evidence>
<reference evidence="18 19" key="1">
    <citation type="submission" date="2021-02" db="EMBL/GenBank/DDBJ databases">
        <title>Activity-based single-cell genomes from oceanic crustal fluid captures similar information to metagenomic and metatranscriptomic surveys with orders of magnitude less sampling.</title>
        <authorList>
            <person name="D'Angelo T.S."/>
            <person name="Orcutt B.N."/>
        </authorList>
    </citation>
    <scope>NUCLEOTIDE SEQUENCE [LARGE SCALE GENOMIC DNA]</scope>
    <source>
        <strain evidence="18">AH-315-G07</strain>
    </source>
</reference>
<comment type="similarity">
    <text evidence="16">Belongs to the NqrC family.</text>
</comment>
<organism evidence="18 19">
    <name type="scientific">Simkania negevensis</name>
    <dbReference type="NCBI Taxonomy" id="83561"/>
    <lineage>
        <taxon>Bacteria</taxon>
        <taxon>Pseudomonadati</taxon>
        <taxon>Chlamydiota</taxon>
        <taxon>Chlamydiia</taxon>
        <taxon>Parachlamydiales</taxon>
        <taxon>Simkaniaceae</taxon>
        <taxon>Simkania</taxon>
    </lineage>
</organism>
<dbReference type="Proteomes" id="UP000722121">
    <property type="component" value="Unassembled WGS sequence"/>
</dbReference>
<dbReference type="PANTHER" id="PTHR37838">
    <property type="entry name" value="NA(+)-TRANSLOCATING NADH-QUINONE REDUCTASE SUBUNIT C"/>
    <property type="match status" value="1"/>
</dbReference>
<keyword evidence="15 16" id="KW-0739">Sodium transport</keyword>
<keyword evidence="3" id="KW-0997">Cell inner membrane</keyword>
<keyword evidence="19" id="KW-1185">Reference proteome</keyword>
<comment type="catalytic activity">
    <reaction evidence="16">
        <text>a ubiquinone + n Na(+)(in) + NADH + H(+) = a ubiquinol + n Na(+)(out) + NAD(+)</text>
        <dbReference type="Rhea" id="RHEA:47748"/>
        <dbReference type="Rhea" id="RHEA-COMP:9565"/>
        <dbReference type="Rhea" id="RHEA-COMP:9566"/>
        <dbReference type="ChEBI" id="CHEBI:15378"/>
        <dbReference type="ChEBI" id="CHEBI:16389"/>
        <dbReference type="ChEBI" id="CHEBI:17976"/>
        <dbReference type="ChEBI" id="CHEBI:29101"/>
        <dbReference type="ChEBI" id="CHEBI:57540"/>
        <dbReference type="ChEBI" id="CHEBI:57945"/>
        <dbReference type="EC" id="7.2.1.1"/>
    </reaction>
</comment>
<dbReference type="NCBIfam" id="TIGR01938">
    <property type="entry name" value="nqrC"/>
    <property type="match status" value="1"/>
</dbReference>
<evidence type="ECO:0000256" key="2">
    <source>
        <dbReference type="ARBA" id="ARBA00022475"/>
    </source>
</evidence>
<dbReference type="PANTHER" id="PTHR37838:SF1">
    <property type="entry name" value="NA(+)-TRANSLOCATING NADH-QUINONE REDUCTASE SUBUNIT C"/>
    <property type="match status" value="1"/>
</dbReference>
<evidence type="ECO:0000256" key="13">
    <source>
        <dbReference type="ARBA" id="ARBA00023075"/>
    </source>
</evidence>
<keyword evidence="5 16" id="KW-0285">Flavoprotein</keyword>
<evidence type="ECO:0000256" key="10">
    <source>
        <dbReference type="ARBA" id="ARBA00023027"/>
    </source>
</evidence>
<evidence type="ECO:0000256" key="12">
    <source>
        <dbReference type="ARBA" id="ARBA00023065"/>
    </source>
</evidence>
<evidence type="ECO:0000256" key="15">
    <source>
        <dbReference type="ARBA" id="ARBA00023201"/>
    </source>
</evidence>
<comment type="cofactor">
    <cofactor evidence="16">
        <name>FMN</name>
        <dbReference type="ChEBI" id="CHEBI:58210"/>
    </cofactor>
</comment>
<keyword evidence="8 16" id="KW-1278">Translocase</keyword>
<dbReference type="HAMAP" id="MF_00427">
    <property type="entry name" value="NqrC"/>
    <property type="match status" value="1"/>
</dbReference>
<keyword evidence="7 16" id="KW-0812">Transmembrane</keyword>
<comment type="subunit">
    <text evidence="16">Composed of six subunits; NqrA, NqrB, NqrC, NqrD, NqrE and NqrF.</text>
</comment>
<dbReference type="EMBL" id="JAFITR010000013">
    <property type="protein sequence ID" value="MBN4066644.1"/>
    <property type="molecule type" value="Genomic_DNA"/>
</dbReference>
<keyword evidence="14 16" id="KW-0472">Membrane</keyword>
<keyword evidence="9 16" id="KW-1133">Transmembrane helix</keyword>
<dbReference type="SMART" id="SM00900">
    <property type="entry name" value="FMN_bind"/>
    <property type="match status" value="1"/>
</dbReference>
<evidence type="ECO:0000256" key="9">
    <source>
        <dbReference type="ARBA" id="ARBA00022989"/>
    </source>
</evidence>
<keyword evidence="1 16" id="KW-0813">Transport</keyword>
<keyword evidence="2 16" id="KW-1003">Cell membrane</keyword>
<sequence length="322" mass="34845">MSKQDKQVTNVQVILFMVVLCFVCALILSTLAILLRPFQERARAVDESKQMLAAAAIYNPQGYFVLPAQGIADIALAAAKKAFVPAKYNEEKGLLIAVPSAEEAQATEADIAALSQLRMRPMLVDSQGNSYTFEAKGLDLKKYIADNSKTGYANLPFKLIYFIEPNVSKEEAAQAQPAGFLLPVAGNGLWGPIYGYLAIDKNCDTVVGTTWYKHIETPGLGAIISAPEWQGQFPGKLIFQPDNQDITDFKTAPLGITVVKGKVIEVYGDKPKAKSAVDGISGATLTGNGVTAAYKDSLTPYRNFFIKFRQANNLPITNVKGA</sequence>
<evidence type="ECO:0000256" key="11">
    <source>
        <dbReference type="ARBA" id="ARBA00023053"/>
    </source>
</evidence>
<evidence type="ECO:0000256" key="1">
    <source>
        <dbReference type="ARBA" id="ARBA00022448"/>
    </source>
</evidence>
<gene>
    <name evidence="16 18" type="primary">nqrC</name>
    <name evidence="18" type="ORF">JYU14_01000</name>
</gene>
<evidence type="ECO:0000313" key="18">
    <source>
        <dbReference type="EMBL" id="MBN4066644.1"/>
    </source>
</evidence>
<comment type="caution">
    <text evidence="16">Lacks conserved residue(s) required for the propagation of feature annotation.</text>
</comment>
<keyword evidence="6 16" id="KW-0288">FMN</keyword>
<accession>A0ABS3AT08</accession>
<evidence type="ECO:0000256" key="7">
    <source>
        <dbReference type="ARBA" id="ARBA00022692"/>
    </source>
</evidence>
<dbReference type="Pfam" id="PF04205">
    <property type="entry name" value="FMN_bind"/>
    <property type="match status" value="1"/>
</dbReference>
<keyword evidence="12 16" id="KW-0406">Ion transport</keyword>
<keyword evidence="10 16" id="KW-0520">NAD</keyword>
<evidence type="ECO:0000313" key="19">
    <source>
        <dbReference type="Proteomes" id="UP000722121"/>
    </source>
</evidence>
<evidence type="ECO:0000256" key="4">
    <source>
        <dbReference type="ARBA" id="ARBA00022553"/>
    </source>
</evidence>
<keyword evidence="11 16" id="KW-0915">Sodium</keyword>
<evidence type="ECO:0000256" key="16">
    <source>
        <dbReference type="HAMAP-Rule" id="MF_00427"/>
    </source>
</evidence>
<evidence type="ECO:0000256" key="14">
    <source>
        <dbReference type="ARBA" id="ARBA00023136"/>
    </source>
</evidence>
<protein>
    <recommendedName>
        <fullName evidence="16">Na(+)-translocating NADH-quinone reductase subunit C</fullName>
        <shortName evidence="16">Na(+)-NQR subunit C</shortName>
        <shortName evidence="16">Na(+)-translocating NQR subunit C</shortName>
        <ecNumber evidence="16">7.2.1.1</ecNumber>
    </recommendedName>
    <alternativeName>
        <fullName evidence="16">NQR complex subunit C</fullName>
    </alternativeName>
    <alternativeName>
        <fullName evidence="16">NQR-1 subunit C</fullName>
    </alternativeName>
</protein>
<feature type="transmembrane region" description="Helical" evidence="16">
    <location>
        <begin position="12"/>
        <end position="35"/>
    </location>
</feature>
<name>A0ABS3AT08_9BACT</name>
<dbReference type="InterPro" id="IPR010204">
    <property type="entry name" value="NqrC"/>
</dbReference>
<evidence type="ECO:0000256" key="8">
    <source>
        <dbReference type="ARBA" id="ARBA00022967"/>
    </source>
</evidence>
<feature type="modified residue" description="FMN phosphoryl threonine" evidence="16">
    <location>
        <position position="284"/>
    </location>
</feature>
<dbReference type="EC" id="7.2.1.1" evidence="16"/>
<keyword evidence="4 16" id="KW-0597">Phosphoprotein</keyword>
<evidence type="ECO:0000256" key="6">
    <source>
        <dbReference type="ARBA" id="ARBA00022643"/>
    </source>
</evidence>
<evidence type="ECO:0000256" key="3">
    <source>
        <dbReference type="ARBA" id="ARBA00022519"/>
    </source>
</evidence>
<proteinExistence type="inferred from homology"/>
<dbReference type="PIRSF" id="PIRSF009437">
    <property type="entry name" value="NQR-1_subunit_C"/>
    <property type="match status" value="1"/>
</dbReference>
<keyword evidence="13 16" id="KW-0830">Ubiquinone</keyword>
<feature type="domain" description="FMN-binding" evidence="17">
    <location>
        <begin position="188"/>
        <end position="301"/>
    </location>
</feature>
<evidence type="ECO:0000259" key="17">
    <source>
        <dbReference type="SMART" id="SM00900"/>
    </source>
</evidence>
<dbReference type="InterPro" id="IPR007329">
    <property type="entry name" value="FMN-bd"/>
</dbReference>